<dbReference type="EMBL" id="JBHSBN010000014">
    <property type="protein sequence ID" value="MFC4108186.1"/>
    <property type="molecule type" value="Genomic_DNA"/>
</dbReference>
<feature type="region of interest" description="Disordered" evidence="1">
    <location>
        <begin position="1"/>
        <end position="25"/>
    </location>
</feature>
<comment type="caution">
    <text evidence="3">The sequence shown here is derived from an EMBL/GenBank/DDBJ whole genome shotgun (WGS) entry which is preliminary data.</text>
</comment>
<evidence type="ECO:0000313" key="3">
    <source>
        <dbReference type="EMBL" id="MFC4108186.1"/>
    </source>
</evidence>
<name>A0ABV8KPW9_9ACTN</name>
<dbReference type="Pfam" id="PF13699">
    <property type="entry name" value="eCIS_core"/>
    <property type="match status" value="1"/>
</dbReference>
<gene>
    <name evidence="3" type="ORF">ACFOX0_19920</name>
</gene>
<sequence>MRGHREFDSEAAARPTGDRPVGADRDGESLMYAAATAGRSDVLGAGGLLGLQRAVGNAAVGELLEPTERRSPVHDVVNSGGGSPLAPDVRADMETRFGGQDFGDVRVHTDGAAHESARSVNAQAYTVGSNIVFQRDSYDPASTAGRHMLAHELTHVVQQRSGPVDGTDNGGGVKVSDPSDRFEREAVANADRLMSAPAGPVAAPVAAPAGPVQRAVDAVGHDQPAVQREELPEEDESAQTYVQRQETGEEEEETAAG</sequence>
<dbReference type="RefSeq" id="WP_377548102.1">
    <property type="nucleotide sequence ID" value="NZ_JBHSBN010000014.1"/>
</dbReference>
<evidence type="ECO:0000313" key="4">
    <source>
        <dbReference type="Proteomes" id="UP001595868"/>
    </source>
</evidence>
<reference evidence="4" key="1">
    <citation type="journal article" date="2019" name="Int. J. Syst. Evol. Microbiol.">
        <title>The Global Catalogue of Microorganisms (GCM) 10K type strain sequencing project: providing services to taxonomists for standard genome sequencing and annotation.</title>
        <authorList>
            <consortium name="The Broad Institute Genomics Platform"/>
            <consortium name="The Broad Institute Genome Sequencing Center for Infectious Disease"/>
            <person name="Wu L."/>
            <person name="Ma J."/>
        </authorList>
    </citation>
    <scope>NUCLEOTIDE SEQUENCE [LARGE SCALE GENOMIC DNA]</scope>
    <source>
        <strain evidence="4">2902at01</strain>
    </source>
</reference>
<dbReference type="InterPro" id="IPR025295">
    <property type="entry name" value="eCIS_core_dom"/>
</dbReference>
<accession>A0ABV8KPW9</accession>
<dbReference type="Proteomes" id="UP001595868">
    <property type="component" value="Unassembled WGS sequence"/>
</dbReference>
<proteinExistence type="predicted"/>
<protein>
    <submittedName>
        <fullName evidence="3">DUF4157 domain-containing protein</fullName>
    </submittedName>
</protein>
<evidence type="ECO:0000259" key="2">
    <source>
        <dbReference type="Pfam" id="PF13699"/>
    </source>
</evidence>
<keyword evidence="4" id="KW-1185">Reference proteome</keyword>
<organism evidence="3 4">
    <name type="scientific">Micromonospora zhanjiangensis</name>
    <dbReference type="NCBI Taxonomy" id="1522057"/>
    <lineage>
        <taxon>Bacteria</taxon>
        <taxon>Bacillati</taxon>
        <taxon>Actinomycetota</taxon>
        <taxon>Actinomycetes</taxon>
        <taxon>Micromonosporales</taxon>
        <taxon>Micromonosporaceae</taxon>
        <taxon>Micromonospora</taxon>
    </lineage>
</organism>
<feature type="domain" description="eCIS core" evidence="2">
    <location>
        <begin position="84"/>
        <end position="162"/>
    </location>
</feature>
<feature type="region of interest" description="Disordered" evidence="1">
    <location>
        <begin position="218"/>
        <end position="257"/>
    </location>
</feature>
<evidence type="ECO:0000256" key="1">
    <source>
        <dbReference type="SAM" id="MobiDB-lite"/>
    </source>
</evidence>
<feature type="compositionally biased region" description="Acidic residues" evidence="1">
    <location>
        <begin position="248"/>
        <end position="257"/>
    </location>
</feature>